<dbReference type="EMBL" id="BMPE01000017">
    <property type="protein sequence ID" value="GGL13856.1"/>
    <property type="molecule type" value="Genomic_DNA"/>
</dbReference>
<dbReference type="Gene3D" id="3.30.9.10">
    <property type="entry name" value="D-Amino Acid Oxidase, subunit A, domain 2"/>
    <property type="match status" value="1"/>
</dbReference>
<dbReference type="Pfam" id="PF01266">
    <property type="entry name" value="DAO"/>
    <property type="match status" value="1"/>
</dbReference>
<name>A0ABQ2FPE8_9DEIO</name>
<keyword evidence="2" id="KW-0472">Membrane</keyword>
<dbReference type="PANTHER" id="PTHR13847">
    <property type="entry name" value="SARCOSINE DEHYDROGENASE-RELATED"/>
    <property type="match status" value="1"/>
</dbReference>
<gene>
    <name evidence="4" type="ORF">GCM10010844_35880</name>
</gene>
<reference evidence="5" key="1">
    <citation type="journal article" date="2019" name="Int. J. Syst. Evol. Microbiol.">
        <title>The Global Catalogue of Microorganisms (GCM) 10K type strain sequencing project: providing services to taxonomists for standard genome sequencing and annotation.</title>
        <authorList>
            <consortium name="The Broad Institute Genomics Platform"/>
            <consortium name="The Broad Institute Genome Sequencing Center for Infectious Disease"/>
            <person name="Wu L."/>
            <person name="Ma J."/>
        </authorList>
    </citation>
    <scope>NUCLEOTIDE SEQUENCE [LARGE SCALE GENOMIC DNA]</scope>
    <source>
        <strain evidence="5">JCM 19173</strain>
    </source>
</reference>
<accession>A0ABQ2FPE8</accession>
<dbReference type="SUPFAM" id="SSF51905">
    <property type="entry name" value="FAD/NAD(P)-binding domain"/>
    <property type="match status" value="1"/>
</dbReference>
<dbReference type="Proteomes" id="UP000604341">
    <property type="component" value="Unassembled WGS sequence"/>
</dbReference>
<evidence type="ECO:0000256" key="1">
    <source>
        <dbReference type="ARBA" id="ARBA00023002"/>
    </source>
</evidence>
<dbReference type="Gene3D" id="3.50.50.60">
    <property type="entry name" value="FAD/NAD(P)-binding domain"/>
    <property type="match status" value="1"/>
</dbReference>
<dbReference type="InterPro" id="IPR006076">
    <property type="entry name" value="FAD-dep_OxRdtase"/>
</dbReference>
<feature type="transmembrane region" description="Helical" evidence="2">
    <location>
        <begin position="6"/>
        <end position="26"/>
    </location>
</feature>
<proteinExistence type="predicted"/>
<feature type="domain" description="FAD dependent oxidoreductase" evidence="3">
    <location>
        <begin position="8"/>
        <end position="343"/>
    </location>
</feature>
<keyword evidence="2" id="KW-0812">Transmembrane</keyword>
<keyword evidence="1" id="KW-0560">Oxidoreductase</keyword>
<dbReference type="PANTHER" id="PTHR13847:SF287">
    <property type="entry name" value="FAD-DEPENDENT OXIDOREDUCTASE DOMAIN-CONTAINING PROTEIN 1"/>
    <property type="match status" value="1"/>
</dbReference>
<keyword evidence="5" id="KW-1185">Reference proteome</keyword>
<dbReference type="RefSeq" id="WP_189070350.1">
    <property type="nucleotide sequence ID" value="NZ_BMPE01000017.1"/>
</dbReference>
<dbReference type="PROSITE" id="PS51257">
    <property type="entry name" value="PROKAR_LIPOPROTEIN"/>
    <property type="match status" value="1"/>
</dbReference>
<organism evidence="4 5">
    <name type="scientific">Deinococcus radiotolerans</name>
    <dbReference type="NCBI Taxonomy" id="1309407"/>
    <lineage>
        <taxon>Bacteria</taxon>
        <taxon>Thermotogati</taxon>
        <taxon>Deinococcota</taxon>
        <taxon>Deinococci</taxon>
        <taxon>Deinococcales</taxon>
        <taxon>Deinococcaceae</taxon>
        <taxon>Deinococcus</taxon>
    </lineage>
</organism>
<sequence>MSERASWDVAVIGAGIIGAACAWRLAQRGLRTVVLEQASPAGGSTGKSAAGVRAQFTTETNILLSKFSIEEYAGMPDSGYRAGGYLLLVPDAQWPAHQQGVTLQHRLGVPTEVLTPEEAQVHAGFVPDGLGGCTFCATDGHVDAHGLTMAYVQRARKAGAQFRLDTAVIGIRHAGGVWQLDTRARSVEAPLIVNASGAWSGEVGALAGLEIPVRPARRMVYATGPLHLPRPLPMIFDLGSGVWLRSEGERLILGRADAADVGWREGLNWTWLEPTLEAAMARFPWLEAATLDRQASWWGYYEVTPDHQAIVGRMPGAEGWLNACGFSGHGVMHAAAVARVIAQEAVGETPFIDVTPLRYERFAERPQGLTDIQV</sequence>
<evidence type="ECO:0000256" key="2">
    <source>
        <dbReference type="SAM" id="Phobius"/>
    </source>
</evidence>
<evidence type="ECO:0000313" key="4">
    <source>
        <dbReference type="EMBL" id="GGL13856.1"/>
    </source>
</evidence>
<evidence type="ECO:0000259" key="3">
    <source>
        <dbReference type="Pfam" id="PF01266"/>
    </source>
</evidence>
<protein>
    <submittedName>
        <fullName evidence="4">FAD-dependent oxidoreductase</fullName>
    </submittedName>
</protein>
<evidence type="ECO:0000313" key="5">
    <source>
        <dbReference type="Proteomes" id="UP000604341"/>
    </source>
</evidence>
<keyword evidence="2" id="KW-1133">Transmembrane helix</keyword>
<comment type="caution">
    <text evidence="4">The sequence shown here is derived from an EMBL/GenBank/DDBJ whole genome shotgun (WGS) entry which is preliminary data.</text>
</comment>
<dbReference type="InterPro" id="IPR036188">
    <property type="entry name" value="FAD/NAD-bd_sf"/>
</dbReference>